<accession>I5AW02</accession>
<dbReference type="OrthoDB" id="9809404at2"/>
<keyword evidence="1 5" id="KW-0489">Methyltransferase</keyword>
<dbReference type="GO" id="GO:0070043">
    <property type="term" value="F:rRNA (guanine-N7-)-methyltransferase activity"/>
    <property type="evidence" value="ECO:0007669"/>
    <property type="project" value="TreeGrafter"/>
</dbReference>
<dbReference type="STRING" id="633697.EubceDRAFT1_2216"/>
<dbReference type="PANTHER" id="PTHR47313:SF1">
    <property type="entry name" value="RIBOSOMAL RNA LARGE SUBUNIT METHYLTRANSFERASE K_L"/>
    <property type="match status" value="1"/>
</dbReference>
<gene>
    <name evidence="5" type="ORF">EubceDRAFT1_2216</name>
</gene>
<reference evidence="5 6" key="2">
    <citation type="submission" date="2012-02" db="EMBL/GenBank/DDBJ databases">
        <title>Improved High-Quality Draft sequence of Eubacterium cellulosolvens 6.</title>
        <authorList>
            <consortium name="US DOE Joint Genome Institute"/>
            <person name="Lucas S."/>
            <person name="Han J."/>
            <person name="Lapidus A."/>
            <person name="Cheng J.-F."/>
            <person name="Goodwin L."/>
            <person name="Pitluck S."/>
            <person name="Peters L."/>
            <person name="Mikhailova N."/>
            <person name="Gu W."/>
            <person name="Detter J.C."/>
            <person name="Han C."/>
            <person name="Tapia R."/>
            <person name="Land M."/>
            <person name="Hauser L."/>
            <person name="Kyrpides N."/>
            <person name="Ivanova N."/>
            <person name="Pagani I."/>
            <person name="Johnson E."/>
            <person name="Mukhopadhyay B."/>
            <person name="Anderson I."/>
            <person name="Woyke T."/>
        </authorList>
    </citation>
    <scope>NUCLEOTIDE SEQUENCE [LARGE SCALE GENOMIC DNA]</scope>
    <source>
        <strain evidence="5 6">6</strain>
    </source>
</reference>
<dbReference type="Pfam" id="PF22020">
    <property type="entry name" value="RlmL_1st"/>
    <property type="match status" value="1"/>
</dbReference>
<dbReference type="PROSITE" id="PS01261">
    <property type="entry name" value="UPF0020"/>
    <property type="match status" value="1"/>
</dbReference>
<organism evidence="5 6">
    <name type="scientific">Eubacterium cellulosolvens (strain ATCC 43171 / JCM 9499 / 6)</name>
    <name type="common">Cillobacterium cellulosolvens</name>
    <dbReference type="NCBI Taxonomy" id="633697"/>
    <lineage>
        <taxon>Bacteria</taxon>
        <taxon>Bacillati</taxon>
        <taxon>Bacillota</taxon>
        <taxon>Clostridia</taxon>
        <taxon>Eubacteriales</taxon>
        <taxon>Eubacteriaceae</taxon>
        <taxon>Eubacterium</taxon>
    </lineage>
</organism>
<dbReference type="Proteomes" id="UP000005753">
    <property type="component" value="Chromosome"/>
</dbReference>
<feature type="domain" description="THUMP" evidence="4">
    <location>
        <begin position="45"/>
        <end position="156"/>
    </location>
</feature>
<dbReference type="InterPro" id="IPR000241">
    <property type="entry name" value="RlmKL-like_Mtase"/>
</dbReference>
<dbReference type="Pfam" id="PF01170">
    <property type="entry name" value="UPF0020"/>
    <property type="match status" value="1"/>
</dbReference>
<evidence type="ECO:0000259" key="4">
    <source>
        <dbReference type="PROSITE" id="PS51165"/>
    </source>
</evidence>
<dbReference type="SUPFAM" id="SSF53335">
    <property type="entry name" value="S-adenosyl-L-methionine-dependent methyltransferases"/>
    <property type="match status" value="1"/>
</dbReference>
<keyword evidence="6" id="KW-1185">Reference proteome</keyword>
<dbReference type="PROSITE" id="PS00092">
    <property type="entry name" value="N6_MTASE"/>
    <property type="match status" value="1"/>
</dbReference>
<dbReference type="AlphaFoldDB" id="I5AW02"/>
<evidence type="ECO:0000256" key="1">
    <source>
        <dbReference type="ARBA" id="ARBA00022603"/>
    </source>
</evidence>
<dbReference type="Gene3D" id="3.40.50.150">
    <property type="entry name" value="Vaccinia Virus protein VP39"/>
    <property type="match status" value="1"/>
</dbReference>
<keyword evidence="3" id="KW-0694">RNA-binding</keyword>
<dbReference type="EMBL" id="CM001487">
    <property type="protein sequence ID" value="EIM57975.1"/>
    <property type="molecule type" value="Genomic_DNA"/>
</dbReference>
<dbReference type="InterPro" id="IPR029063">
    <property type="entry name" value="SAM-dependent_MTases_sf"/>
</dbReference>
<evidence type="ECO:0000256" key="3">
    <source>
        <dbReference type="PROSITE-ProRule" id="PRU00529"/>
    </source>
</evidence>
<dbReference type="GO" id="GO:0003723">
    <property type="term" value="F:RNA binding"/>
    <property type="evidence" value="ECO:0007669"/>
    <property type="project" value="UniProtKB-UniRule"/>
</dbReference>
<dbReference type="InterPro" id="IPR002052">
    <property type="entry name" value="DNA_methylase_N6_adenine_CS"/>
</dbReference>
<dbReference type="PROSITE" id="PS51165">
    <property type="entry name" value="THUMP"/>
    <property type="match status" value="1"/>
</dbReference>
<evidence type="ECO:0000313" key="6">
    <source>
        <dbReference type="Proteomes" id="UP000005753"/>
    </source>
</evidence>
<sequence>MDLFELITPCHFGLEAMMKREITDLGYDITAVEDGKVTFAGDAEAIAYANIFLRTTERVLLKVGEFKATTFDELFEKTKALPWERFIPQHGKFWVAKANSVKSKLFSPSDIQSIMKKAMVERLKEKYKVDWFPEDQESYPVRVSILKDRVTVCLDTTGVSLHKRGYRQNTTKAPITETLAAALLMLTPWKGDRILVDPFCGSGTFCIEAAMMAANMAPGMHRSFLAESWKHLIPEKCWKDAREDAEDRVDLSVKTNIQGYDLDEEAVRFARENAKLAGVDHLIHFQQRSVAELSHPGKYGFIVTNPPYGERLEEKKDLPALYETLGGRTFGKLGTWSLYVITAYEDAERYMGRKATKNRKIYNGMMKTYFYQYPGPKPPKKKKEQEEM</sequence>
<dbReference type="PANTHER" id="PTHR47313">
    <property type="entry name" value="RIBOSOMAL RNA LARGE SUBUNIT METHYLTRANSFERASE K/L"/>
    <property type="match status" value="1"/>
</dbReference>
<name>I5AW02_EUBC6</name>
<dbReference type="eggNOG" id="COG0116">
    <property type="taxonomic scope" value="Bacteria"/>
</dbReference>
<dbReference type="Pfam" id="PF02926">
    <property type="entry name" value="THUMP"/>
    <property type="match status" value="1"/>
</dbReference>
<dbReference type="GO" id="GO:0008990">
    <property type="term" value="F:rRNA (guanine-N2-)-methyltransferase activity"/>
    <property type="evidence" value="ECO:0007669"/>
    <property type="project" value="TreeGrafter"/>
</dbReference>
<dbReference type="InterPro" id="IPR053943">
    <property type="entry name" value="RlmKL-like_Mtase_CS"/>
</dbReference>
<dbReference type="SMART" id="SM00981">
    <property type="entry name" value="THUMP"/>
    <property type="match status" value="1"/>
</dbReference>
<evidence type="ECO:0000313" key="5">
    <source>
        <dbReference type="EMBL" id="EIM57975.1"/>
    </source>
</evidence>
<protein>
    <submittedName>
        <fullName evidence="5">Putative N6-adenine-specific DNA methylase</fullName>
    </submittedName>
</protein>
<proteinExistence type="predicted"/>
<dbReference type="CDD" id="cd11715">
    <property type="entry name" value="THUMP_AdoMetMT"/>
    <property type="match status" value="1"/>
</dbReference>
<reference evidence="5 6" key="1">
    <citation type="submission" date="2010-08" db="EMBL/GenBank/DDBJ databases">
        <authorList>
            <consortium name="US DOE Joint Genome Institute (JGI-PGF)"/>
            <person name="Lucas S."/>
            <person name="Copeland A."/>
            <person name="Lapidus A."/>
            <person name="Cheng J.-F."/>
            <person name="Bruce D."/>
            <person name="Goodwin L."/>
            <person name="Pitluck S."/>
            <person name="Land M.L."/>
            <person name="Hauser L."/>
            <person name="Chang Y.-J."/>
            <person name="Anderson I.J."/>
            <person name="Johnson E."/>
            <person name="Mulhopadhyay B."/>
            <person name="Kyrpides N."/>
            <person name="Woyke T.J."/>
        </authorList>
    </citation>
    <scope>NUCLEOTIDE SEQUENCE [LARGE SCALE GENOMIC DNA]</scope>
    <source>
        <strain evidence="5 6">6</strain>
    </source>
</reference>
<dbReference type="InterPro" id="IPR054170">
    <property type="entry name" value="RlmL_1st"/>
</dbReference>
<evidence type="ECO:0000256" key="2">
    <source>
        <dbReference type="ARBA" id="ARBA00022679"/>
    </source>
</evidence>
<keyword evidence="2" id="KW-0808">Transferase</keyword>
<dbReference type="Gene3D" id="3.30.2130.30">
    <property type="match status" value="1"/>
</dbReference>
<dbReference type="InterPro" id="IPR004114">
    <property type="entry name" value="THUMP_dom"/>
</dbReference>
<dbReference type="HOGENOM" id="CLU_032119_3_1_9"/>